<evidence type="ECO:0000256" key="1">
    <source>
        <dbReference type="SAM" id="SignalP"/>
    </source>
</evidence>
<dbReference type="STRING" id="1267423.SAMN05216290_2757"/>
<keyword evidence="4" id="KW-1185">Reference proteome</keyword>
<name>A0A1I0QV32_9BACT</name>
<proteinExistence type="predicted"/>
<dbReference type="GeneID" id="99987447"/>
<feature type="chain" id="PRO_5011526204" evidence="1">
    <location>
        <begin position="23"/>
        <end position="502"/>
    </location>
</feature>
<gene>
    <name evidence="3" type="ORF">SAMN05216290_2757</name>
</gene>
<dbReference type="Pfam" id="PF13100">
    <property type="entry name" value="OstA_2"/>
    <property type="match status" value="1"/>
</dbReference>
<evidence type="ECO:0000259" key="2">
    <source>
        <dbReference type="Pfam" id="PF13100"/>
    </source>
</evidence>
<accession>A0A1I0QV32</accession>
<keyword evidence="1" id="KW-0732">Signal</keyword>
<dbReference type="Proteomes" id="UP000199437">
    <property type="component" value="Unassembled WGS sequence"/>
</dbReference>
<feature type="signal peptide" evidence="1">
    <location>
        <begin position="1"/>
        <end position="22"/>
    </location>
</feature>
<evidence type="ECO:0000313" key="3">
    <source>
        <dbReference type="EMBL" id="SEW31522.1"/>
    </source>
</evidence>
<feature type="domain" description="Organic solvent tolerance-like N-terminal" evidence="2">
    <location>
        <begin position="21"/>
        <end position="178"/>
    </location>
</feature>
<dbReference type="RefSeq" id="WP_170836517.1">
    <property type="nucleotide sequence ID" value="NZ_FOIR01000002.1"/>
</dbReference>
<protein>
    <submittedName>
        <fullName evidence="3">OstA-like protein</fullName>
    </submittedName>
</protein>
<dbReference type="Gene3D" id="2.60.450.10">
    <property type="entry name" value="Lipopolysaccharide (LPS) transport protein A like domain"/>
    <property type="match status" value="2"/>
</dbReference>
<dbReference type="InterPro" id="IPR005653">
    <property type="entry name" value="OstA-like_N"/>
</dbReference>
<organism evidence="3 4">
    <name type="scientific">Roseivirga pacifica</name>
    <dbReference type="NCBI Taxonomy" id="1267423"/>
    <lineage>
        <taxon>Bacteria</taxon>
        <taxon>Pseudomonadati</taxon>
        <taxon>Bacteroidota</taxon>
        <taxon>Cytophagia</taxon>
        <taxon>Cytophagales</taxon>
        <taxon>Roseivirgaceae</taxon>
        <taxon>Roseivirga</taxon>
    </lineage>
</organism>
<evidence type="ECO:0000313" key="4">
    <source>
        <dbReference type="Proteomes" id="UP000199437"/>
    </source>
</evidence>
<reference evidence="4" key="1">
    <citation type="submission" date="2016-10" db="EMBL/GenBank/DDBJ databases">
        <authorList>
            <person name="Varghese N."/>
            <person name="Submissions S."/>
        </authorList>
    </citation>
    <scope>NUCLEOTIDE SEQUENCE [LARGE SCALE GENOMIC DNA]</scope>
    <source>
        <strain evidence="4">CGMCC 1.12402</strain>
    </source>
</reference>
<sequence>MKRTFFTIFLLSLALAIQGQTAVTIKEADKLAQQLVNGKPIQKLIGSVWLIQGNTNIYCDSAYVDKVTNSAKAFGHVKIIDTVDSLDIKGDYLEYDGNTRLAKFRDNVVLKDSAGTLYTDILDYDRVLQVGTYREGGKLVDTENTLTSNLGKYFSQTKKAEFFDSVRLENPDFFLKTDTLYYSSLTTRSRTYGPTEGYSTEGDTLTTQKGLLYISEKSYSEVYEGKMVSIDYDIEGDTLIIDDVKKYYTAHQNVVMTSKPDSMTIFGEKGYYDKIKEDALVHTDAYLRKMVQGDSLFISADSIYSKQKEDTLGKYLLAYHDVKLFKSDLQGIADSVSYNFTDSTIYMYQDPVIWSQDSQISADSINILVKNNKIDRMDLAVSSFVIQQDSLKNFNQIKGRDMQVHFKDGMIQRTDVFGNGESIYYIVDELGATSMNKTKCSNLAIYFENSFVSELRTYREVDGRVIPSFEILNPERTLRGFSWRMSEKPKLEDVARHLRYDK</sequence>
<dbReference type="AlphaFoldDB" id="A0A1I0QV32"/>
<dbReference type="EMBL" id="FOIR01000002">
    <property type="protein sequence ID" value="SEW31522.1"/>
    <property type="molecule type" value="Genomic_DNA"/>
</dbReference>